<comment type="caution">
    <text evidence="1">The sequence shown here is derived from an EMBL/GenBank/DDBJ whole genome shotgun (WGS) entry which is preliminary data.</text>
</comment>
<dbReference type="InterPro" id="IPR009050">
    <property type="entry name" value="Globin-like_sf"/>
</dbReference>
<evidence type="ECO:0000313" key="2">
    <source>
        <dbReference type="Proteomes" id="UP001176961"/>
    </source>
</evidence>
<organism evidence="1 2">
    <name type="scientific">Cylicocyclus nassatus</name>
    <name type="common">Nematode worm</name>
    <dbReference type="NCBI Taxonomy" id="53992"/>
    <lineage>
        <taxon>Eukaryota</taxon>
        <taxon>Metazoa</taxon>
        <taxon>Ecdysozoa</taxon>
        <taxon>Nematoda</taxon>
        <taxon>Chromadorea</taxon>
        <taxon>Rhabditida</taxon>
        <taxon>Rhabditina</taxon>
        <taxon>Rhabditomorpha</taxon>
        <taxon>Strongyloidea</taxon>
        <taxon>Strongylidae</taxon>
        <taxon>Cylicocyclus</taxon>
    </lineage>
</organism>
<dbReference type="GO" id="GO:0020037">
    <property type="term" value="F:heme binding"/>
    <property type="evidence" value="ECO:0007669"/>
    <property type="project" value="InterPro"/>
</dbReference>
<keyword evidence="2" id="KW-1185">Reference proteome</keyword>
<dbReference type="SUPFAM" id="SSF46458">
    <property type="entry name" value="Globin-like"/>
    <property type="match status" value="1"/>
</dbReference>
<evidence type="ECO:0000313" key="1">
    <source>
        <dbReference type="EMBL" id="CAJ0605693.1"/>
    </source>
</evidence>
<dbReference type="GO" id="GO:0019825">
    <property type="term" value="F:oxygen binding"/>
    <property type="evidence" value="ECO:0007669"/>
    <property type="project" value="InterPro"/>
</dbReference>
<name>A0AA36H8X4_CYLNA</name>
<gene>
    <name evidence="1" type="ORF">CYNAS_LOCUS17676</name>
</gene>
<dbReference type="EMBL" id="CATQJL010000316">
    <property type="protein sequence ID" value="CAJ0605693.1"/>
    <property type="molecule type" value="Genomic_DNA"/>
</dbReference>
<sequence>MGGLLDRLRGRPRLQPARLKAVWNIHIKSHDEYFFKVLLKVMSRDEGMNEILSPKDHANSEGEREFVLKLLAERIAGFFYSLMQDEVLNNPHELKKQCYALGRQHSAYSKEPFKLTYWDTFTLALLEELESRGGTPREELRAWQALLHIINENMLAGYLDARSSMRKD</sequence>
<dbReference type="Gene3D" id="1.10.490.10">
    <property type="entry name" value="Globins"/>
    <property type="match status" value="1"/>
</dbReference>
<reference evidence="1" key="1">
    <citation type="submission" date="2023-07" db="EMBL/GenBank/DDBJ databases">
        <authorList>
            <consortium name="CYATHOMIX"/>
        </authorList>
    </citation>
    <scope>NUCLEOTIDE SEQUENCE</scope>
    <source>
        <strain evidence="1">N/A</strain>
    </source>
</reference>
<dbReference type="AlphaFoldDB" id="A0AA36H8X4"/>
<dbReference type="InterPro" id="IPR044399">
    <property type="entry name" value="Mb-like_M"/>
</dbReference>
<protein>
    <submittedName>
        <fullName evidence="1">Uncharacterized protein</fullName>
    </submittedName>
</protein>
<proteinExistence type="predicted"/>
<dbReference type="Proteomes" id="UP001176961">
    <property type="component" value="Unassembled WGS sequence"/>
</dbReference>
<accession>A0AA36H8X4</accession>
<dbReference type="InterPro" id="IPR012292">
    <property type="entry name" value="Globin/Proto"/>
</dbReference>
<dbReference type="CDD" id="cd01040">
    <property type="entry name" value="Mb-like"/>
    <property type="match status" value="1"/>
</dbReference>